<dbReference type="EMBL" id="BONO01000017">
    <property type="protein sequence ID" value="GIG36963.1"/>
    <property type="molecule type" value="Genomic_DNA"/>
</dbReference>
<protein>
    <submittedName>
        <fullName evidence="2">Uncharacterized protein</fullName>
    </submittedName>
</protein>
<keyword evidence="3" id="KW-1185">Reference proteome</keyword>
<evidence type="ECO:0000313" key="3">
    <source>
        <dbReference type="Proteomes" id="UP000642125"/>
    </source>
</evidence>
<evidence type="ECO:0000256" key="1">
    <source>
        <dbReference type="SAM" id="Phobius"/>
    </source>
</evidence>
<dbReference type="AlphaFoldDB" id="A0A919PC32"/>
<keyword evidence="1" id="KW-1133">Transmembrane helix</keyword>
<dbReference type="RefSeq" id="WP_203668985.1">
    <property type="nucleotide sequence ID" value="NZ_BONO01000017.1"/>
</dbReference>
<sequence length="45" mass="4582">MFLLLEPTPLVGRSEVARPARGLTGGWAFLLAAALGPSVLAAFGS</sequence>
<gene>
    <name evidence="2" type="ORF">Cpa01nite_23440</name>
</gene>
<comment type="caution">
    <text evidence="2">The sequence shown here is derived from an EMBL/GenBank/DDBJ whole genome shotgun (WGS) entry which is preliminary data.</text>
</comment>
<organism evidence="2 3">
    <name type="scientific">Cellulomonas pakistanensis</name>
    <dbReference type="NCBI Taxonomy" id="992287"/>
    <lineage>
        <taxon>Bacteria</taxon>
        <taxon>Bacillati</taxon>
        <taxon>Actinomycetota</taxon>
        <taxon>Actinomycetes</taxon>
        <taxon>Micrococcales</taxon>
        <taxon>Cellulomonadaceae</taxon>
        <taxon>Cellulomonas</taxon>
    </lineage>
</organism>
<name>A0A919PC32_9CELL</name>
<reference evidence="2" key="1">
    <citation type="submission" date="2021-01" db="EMBL/GenBank/DDBJ databases">
        <title>Whole genome shotgun sequence of Cellulomonas pakistanensis NBRC 110800.</title>
        <authorList>
            <person name="Komaki H."/>
            <person name="Tamura T."/>
        </authorList>
    </citation>
    <scope>NUCLEOTIDE SEQUENCE</scope>
    <source>
        <strain evidence="2">NBRC 110800</strain>
    </source>
</reference>
<keyword evidence="1" id="KW-0812">Transmembrane</keyword>
<evidence type="ECO:0000313" key="2">
    <source>
        <dbReference type="EMBL" id="GIG36963.1"/>
    </source>
</evidence>
<proteinExistence type="predicted"/>
<keyword evidence="1" id="KW-0472">Membrane</keyword>
<accession>A0A919PC32</accession>
<dbReference type="Proteomes" id="UP000642125">
    <property type="component" value="Unassembled WGS sequence"/>
</dbReference>
<feature type="transmembrane region" description="Helical" evidence="1">
    <location>
        <begin position="20"/>
        <end position="43"/>
    </location>
</feature>